<evidence type="ECO:0000259" key="6">
    <source>
        <dbReference type="PROSITE" id="PS50109"/>
    </source>
</evidence>
<dbReference type="SUPFAM" id="SSF56112">
    <property type="entry name" value="Protein kinase-like (PK-like)"/>
    <property type="match status" value="1"/>
</dbReference>
<dbReference type="Gene3D" id="1.10.287.130">
    <property type="match status" value="1"/>
</dbReference>
<dbReference type="CDD" id="cd14014">
    <property type="entry name" value="STKc_PknB_like"/>
    <property type="match status" value="1"/>
</dbReference>
<sequence>MRIEEELGQPGRGTTRPGDDLPGASCDVDNVAAPGPGLDRIDGIWWSRLAVSPEGTEDGVDIHLGREPDGQSWRILSTAHGTPAAARLEHEAALVSLLDITIAELPQKIGHRERVILVYPARDAATLADIAAGTLPLERFIDLALAAARSLTKLHALGIVHGSLHPARVLVDNDGSLRFAGFGRSLAAALPPITGDEALSVPDIGYAAPERARRQDPHCDARSDLYALGVILYEVLTGSLPLQANSIAAWLHAHVAIAVPPPSLVRTDTPPGIDAILLKLIAKDPDDRYQSADTLLADLQHARALLSGTGTVDVFAVGRGDLSPRTSLSKRLFGRERERADLVAAVGRVRQLGRMEVVFISGEAGMGKSALVEQLSKILPADFQFAIGKSDLLQKDIPYAPFTQALGSLIGRILSENAAVLQSIRARLIADLAGYGRLLVDMVPEAAFVLGDSAPLPDASATLTQLRIGRVILQAVAAIARPEAPLVLFLDDLQWADDASLAVVKSFLSEAPPHVLLMGSYRTEELADRPDLVALLASARSGSVPALELTLRPLSSADMGELLASALDSASADVAPLADIIHRKTHGNAFYVGQLLRKLVDEKILSFDTERQRWAWDQSRLGQQRSIGEFMLHRLDGLPEGQREFLRLLACAGGRCSPALLERLLGRRRAELDEIAGLLTESGLLVHQGADYAAAHDRVLEAAYALTPEEDRPAAHTAIARQLIALYGDDHAELAFDIASQIERGERTMLSEAERLSFVRILSAAGRRARRAGAIPRAASYLLTARGMMPPEWRGSHQRLFFDVELLHCDCLLALSAADEALRAIDGLLEDTSQPLDRAEAFRLKAIAHTIQSDYRRAIDAALAGLELLGIDLDRSPDPEHLRQAYLACRAKLDRHTMAEIAALPEMQDATRRSALSLLSTLIASAFVDGELRFLHVIKIVELTLDHGMTPESAYGLAWFGVFSAHHYEAYEDGAAYAAAAVAIARRDGYEAQRTAALIALDQVAVWTKPLGFALARAREAAAAGQAAGDLGMACYARNHVASDLLILGEPLRSTRAEIEEGLIWTRQINYRDIELILGAQLRLVDTLVSGDYDAGALVPPDPIVSIPTQFWVHLYAGITAFFFGDIDRAILDLEASESLIGAVPAHIDGAGCRLFLALAIARSPRARTDPKDAIARMAGARARFAAWRTLNPATFASKSLLLEAEATRLAGHGLAAQKLYAQAAEAALASGFIHEQALAHELAARHLSEEGLDIAAQGYALAAIRLYRQWGADGKVAHLHSDFPWLRDEIEPPSQQNEGQSALDLAAMTKSAQVLAEEVGLEPVIRTLMREMIIHAGAQTGLLLLIHDDEPLIEATARVEHRDVKVDIRTSPPTDRDLPLAVLNTVMRTRKAVVFGDALAELPHLRKAGSDERGMRSLLCLPLIKRGVLVGVLHLENSLAANVFTPDRTAMLEVLAPQAAISLDTARLYRDLVDENTLRAQAEISLREARSELARTSQMTAMGSFAASIAHEINQPLATVVANADAAIRWLNRAEPDLGEAMSGLESIRAAGLRAAGIVKSLRSLAKRAPAAFSPVRLEAVAEDVLRLTSNELETHQVTVVRRMGASRGVVLADPVQLQQVIFNLITNAIHAMEATPLGEKRLVVETTHQEGSICLAISDTGSGIADDMLQRIFEPFFTTKNSGMGVGLAICRSIIEAHGGALEVRSRRGEGTAFSFTLGLMPEPHQMGS</sequence>
<dbReference type="RefSeq" id="WP_084527274.1">
    <property type="nucleotide sequence ID" value="NZ_FQUP01000002.1"/>
</dbReference>
<evidence type="ECO:0000256" key="4">
    <source>
        <dbReference type="SAM" id="MobiDB-lite"/>
    </source>
</evidence>
<dbReference type="InterPro" id="IPR003594">
    <property type="entry name" value="HATPase_dom"/>
</dbReference>
<evidence type="ECO:0000313" key="7">
    <source>
        <dbReference type="EMBL" id="SHF67097.1"/>
    </source>
</evidence>
<dbReference type="Pfam" id="PF00069">
    <property type="entry name" value="Pkinase"/>
    <property type="match status" value="1"/>
</dbReference>
<dbReference type="InterPro" id="IPR003018">
    <property type="entry name" value="GAF"/>
</dbReference>
<evidence type="ECO:0000256" key="1">
    <source>
        <dbReference type="ARBA" id="ARBA00000085"/>
    </source>
</evidence>
<proteinExistence type="predicted"/>
<dbReference type="Pfam" id="PF00512">
    <property type="entry name" value="HisKA"/>
    <property type="match status" value="1"/>
</dbReference>
<evidence type="ECO:0000256" key="3">
    <source>
        <dbReference type="ARBA" id="ARBA00022553"/>
    </source>
</evidence>
<gene>
    <name evidence="7" type="ORF">SAMN02745157_2704</name>
</gene>
<keyword evidence="3" id="KW-0597">Phosphoprotein</keyword>
<dbReference type="Pfam" id="PF13191">
    <property type="entry name" value="AAA_16"/>
    <property type="match status" value="1"/>
</dbReference>
<evidence type="ECO:0000313" key="8">
    <source>
        <dbReference type="Proteomes" id="UP000184485"/>
    </source>
</evidence>
<keyword evidence="8" id="KW-1185">Reference proteome</keyword>
<dbReference type="InterPro" id="IPR003661">
    <property type="entry name" value="HisK_dim/P_dom"/>
</dbReference>
<evidence type="ECO:0000259" key="5">
    <source>
        <dbReference type="PROSITE" id="PS50011"/>
    </source>
</evidence>
<dbReference type="Gene3D" id="3.30.565.10">
    <property type="entry name" value="Histidine kinase-like ATPase, C-terminal domain"/>
    <property type="match status" value="1"/>
</dbReference>
<dbReference type="SMART" id="SM00387">
    <property type="entry name" value="HATPase_c"/>
    <property type="match status" value="1"/>
</dbReference>
<dbReference type="SMART" id="SM00220">
    <property type="entry name" value="S_TKc"/>
    <property type="match status" value="1"/>
</dbReference>
<dbReference type="SUPFAM" id="SSF52540">
    <property type="entry name" value="P-loop containing nucleoside triphosphate hydrolases"/>
    <property type="match status" value="1"/>
</dbReference>
<dbReference type="InterPro" id="IPR000719">
    <property type="entry name" value="Prot_kinase_dom"/>
</dbReference>
<dbReference type="Pfam" id="PF13185">
    <property type="entry name" value="GAF_2"/>
    <property type="match status" value="1"/>
</dbReference>
<dbReference type="GO" id="GO:0000155">
    <property type="term" value="F:phosphorelay sensor kinase activity"/>
    <property type="evidence" value="ECO:0007669"/>
    <property type="project" value="InterPro"/>
</dbReference>
<dbReference type="EC" id="2.7.13.3" evidence="2"/>
<organism evidence="7 8">
    <name type="scientific">Kaistia soli DSM 19436</name>
    <dbReference type="NCBI Taxonomy" id="1122133"/>
    <lineage>
        <taxon>Bacteria</taxon>
        <taxon>Pseudomonadati</taxon>
        <taxon>Pseudomonadota</taxon>
        <taxon>Alphaproteobacteria</taxon>
        <taxon>Hyphomicrobiales</taxon>
        <taxon>Kaistiaceae</taxon>
        <taxon>Kaistia</taxon>
    </lineage>
</organism>
<feature type="domain" description="Histidine kinase" evidence="6">
    <location>
        <begin position="1509"/>
        <end position="1724"/>
    </location>
</feature>
<dbReference type="InterPro" id="IPR027417">
    <property type="entry name" value="P-loop_NTPase"/>
</dbReference>
<dbReference type="InterPro" id="IPR036890">
    <property type="entry name" value="HATPase_C_sf"/>
</dbReference>
<dbReference type="Pfam" id="PF02518">
    <property type="entry name" value="HATPase_c"/>
    <property type="match status" value="1"/>
</dbReference>
<dbReference type="Gene3D" id="3.30.450.40">
    <property type="match status" value="1"/>
</dbReference>
<dbReference type="SUPFAM" id="SSF47384">
    <property type="entry name" value="Homodimeric domain of signal transducing histidine kinase"/>
    <property type="match status" value="1"/>
</dbReference>
<dbReference type="PROSITE" id="PS50109">
    <property type="entry name" value="HIS_KIN"/>
    <property type="match status" value="1"/>
</dbReference>
<dbReference type="PRINTS" id="PR00344">
    <property type="entry name" value="BCTRLSENSOR"/>
</dbReference>
<comment type="catalytic activity">
    <reaction evidence="1">
        <text>ATP + protein L-histidine = ADP + protein N-phospho-L-histidine.</text>
        <dbReference type="EC" id="2.7.13.3"/>
    </reaction>
</comment>
<accession>A0A1M5DJE6</accession>
<dbReference type="GO" id="GO:0005524">
    <property type="term" value="F:ATP binding"/>
    <property type="evidence" value="ECO:0007669"/>
    <property type="project" value="InterPro"/>
</dbReference>
<dbReference type="InterPro" id="IPR029016">
    <property type="entry name" value="GAF-like_dom_sf"/>
</dbReference>
<dbReference type="STRING" id="1122133.SAMN02745157_2704"/>
<dbReference type="InterPro" id="IPR004358">
    <property type="entry name" value="Sig_transdc_His_kin-like_C"/>
</dbReference>
<feature type="domain" description="Protein kinase" evidence="5">
    <location>
        <begin position="1"/>
        <end position="304"/>
    </location>
</feature>
<dbReference type="SMART" id="SM00388">
    <property type="entry name" value="HisKA"/>
    <property type="match status" value="1"/>
</dbReference>
<reference evidence="7 8" key="1">
    <citation type="submission" date="2016-11" db="EMBL/GenBank/DDBJ databases">
        <authorList>
            <person name="Jaros S."/>
            <person name="Januszkiewicz K."/>
            <person name="Wedrychowicz H."/>
        </authorList>
    </citation>
    <scope>NUCLEOTIDE SEQUENCE [LARGE SCALE GENOMIC DNA]</scope>
    <source>
        <strain evidence="7 8">DSM 19436</strain>
    </source>
</reference>
<dbReference type="PROSITE" id="PS50011">
    <property type="entry name" value="PROTEIN_KINASE_DOM"/>
    <property type="match status" value="1"/>
</dbReference>
<dbReference type="InterPro" id="IPR036097">
    <property type="entry name" value="HisK_dim/P_sf"/>
</dbReference>
<dbReference type="InterPro" id="IPR011009">
    <property type="entry name" value="Kinase-like_dom_sf"/>
</dbReference>
<dbReference type="SMART" id="SM00065">
    <property type="entry name" value="GAF"/>
    <property type="match status" value="1"/>
</dbReference>
<dbReference type="SUPFAM" id="SSF55874">
    <property type="entry name" value="ATPase domain of HSP90 chaperone/DNA topoisomerase II/histidine kinase"/>
    <property type="match status" value="1"/>
</dbReference>
<dbReference type="CDD" id="cd00082">
    <property type="entry name" value="HisKA"/>
    <property type="match status" value="1"/>
</dbReference>
<dbReference type="OrthoDB" id="226486at2"/>
<dbReference type="Gene3D" id="1.10.510.10">
    <property type="entry name" value="Transferase(Phosphotransferase) domain 1"/>
    <property type="match status" value="1"/>
</dbReference>
<dbReference type="InterPro" id="IPR053159">
    <property type="entry name" value="Hybrid_Histidine_Kinase"/>
</dbReference>
<dbReference type="Proteomes" id="UP000184485">
    <property type="component" value="Unassembled WGS sequence"/>
</dbReference>
<dbReference type="Gene3D" id="3.40.50.300">
    <property type="entry name" value="P-loop containing nucleotide triphosphate hydrolases"/>
    <property type="match status" value="1"/>
</dbReference>
<feature type="region of interest" description="Disordered" evidence="4">
    <location>
        <begin position="1"/>
        <end position="24"/>
    </location>
</feature>
<dbReference type="PANTHER" id="PTHR43642">
    <property type="entry name" value="HYBRID SIGNAL TRANSDUCTION HISTIDINE KINASE G"/>
    <property type="match status" value="1"/>
</dbReference>
<dbReference type="SUPFAM" id="SSF55781">
    <property type="entry name" value="GAF domain-like"/>
    <property type="match status" value="1"/>
</dbReference>
<dbReference type="InterPro" id="IPR005467">
    <property type="entry name" value="His_kinase_dom"/>
</dbReference>
<evidence type="ECO:0000256" key="2">
    <source>
        <dbReference type="ARBA" id="ARBA00012438"/>
    </source>
</evidence>
<protein>
    <recommendedName>
        <fullName evidence="2">histidine kinase</fullName>
        <ecNumber evidence="2">2.7.13.3</ecNumber>
    </recommendedName>
</protein>
<name>A0A1M5DJE6_9HYPH</name>
<dbReference type="EMBL" id="FQUP01000002">
    <property type="protein sequence ID" value="SHF67097.1"/>
    <property type="molecule type" value="Genomic_DNA"/>
</dbReference>
<dbReference type="InterPro" id="IPR041664">
    <property type="entry name" value="AAA_16"/>
</dbReference>
<dbReference type="PANTHER" id="PTHR43642:SF1">
    <property type="entry name" value="HYBRID SIGNAL TRANSDUCTION HISTIDINE KINASE G"/>
    <property type="match status" value="1"/>
</dbReference>